<evidence type="ECO:0000313" key="12">
    <source>
        <dbReference type="Proteomes" id="UP000593594"/>
    </source>
</evidence>
<feature type="region of interest" description="Disordered" evidence="7">
    <location>
        <begin position="564"/>
        <end position="595"/>
    </location>
</feature>
<feature type="transmembrane region" description="Helical" evidence="8">
    <location>
        <begin position="410"/>
        <end position="430"/>
    </location>
</feature>
<dbReference type="GO" id="GO:0005886">
    <property type="term" value="C:plasma membrane"/>
    <property type="evidence" value="ECO:0007669"/>
    <property type="project" value="UniProtKB-SubCell"/>
</dbReference>
<keyword evidence="4 8" id="KW-0812">Transmembrane</keyword>
<feature type="transmembrane region" description="Helical" evidence="8">
    <location>
        <begin position="339"/>
        <end position="356"/>
    </location>
</feature>
<feature type="transmembrane region" description="Helical" evidence="8">
    <location>
        <begin position="43"/>
        <end position="64"/>
    </location>
</feature>
<dbReference type="RefSeq" id="WP_213162404.1">
    <property type="nucleotide sequence ID" value="NZ_CP058214.1"/>
</dbReference>
<dbReference type="InterPro" id="IPR023408">
    <property type="entry name" value="MscS_beta-dom_sf"/>
</dbReference>
<dbReference type="InterPro" id="IPR011066">
    <property type="entry name" value="MscS_channel_C_sf"/>
</dbReference>
<proteinExistence type="inferred from homology"/>
<keyword evidence="6 8" id="KW-0472">Membrane</keyword>
<keyword evidence="3" id="KW-1003">Cell membrane</keyword>
<dbReference type="KEGG" id="kmn:HW532_21435"/>
<feature type="domain" description="Mechanosensitive ion channel MscS C-terminal" evidence="10">
    <location>
        <begin position="536"/>
        <end position="645"/>
    </location>
</feature>
<sequence length="645" mass="71425">MKIEGFSGSLFTEDFESKTLERWICIDNATQHRATRSGEMNNLLRILCLIATVFVIAPGAGVAAQDGGPAPVKESAGNPLFPSETADGIEAILDQLTAPGEEGAQPLDELLEPANTNSPRDTIVSFLKLTQRYYDLLRQDTYTREDTAELQHLYEQMQWFFDLRTVAPSLRQDVAVNDAVYLREIIDRIGLPPLESIPGRDEMIAAIGQGYAPAWKIEDSPLEIVRIDEGPNQGKYLFSEETLDSVEDLFWKLRSFPYRTTAAEGFYEASFLTPNPTLQAWTDGLPGWLHQDVLGQTLWQWIAMIALFLLAALAIWLLSKALNRLTRNATPLIRNSVRLLVPLAAAVLSYALYDVIGDKIFVTGLVFQSAVYVIYGMALLAAVIFIFSLGTVMIDLVAATDYAEQRRSDVHLIALGIRVVSIVAIVALLLQGMRLMGFSLATIVASAGVTGLAVALAAQNTLKNVFGSLMLLLDRPFEVGQRIKLRDYEGIVEDIGMRSTRLRLLSGHLVSIPNENVAEMDIENVDMRPSIKRTINLPLPRDTSLEKIERVVAVLREILSVPDTGGAKAGGQASSHDKPKPSQRHPNEAINHPEEPPRVFFNEIDANSLNIVVTYAYSPPDHAAYLEHAQMINQEILRRLREEGI</sequence>
<dbReference type="InterPro" id="IPR049278">
    <property type="entry name" value="MS_channel_C"/>
</dbReference>
<evidence type="ECO:0000256" key="6">
    <source>
        <dbReference type="ARBA" id="ARBA00023136"/>
    </source>
</evidence>
<evidence type="ECO:0000256" key="8">
    <source>
        <dbReference type="SAM" id="Phobius"/>
    </source>
</evidence>
<dbReference type="Proteomes" id="UP000593594">
    <property type="component" value="Chromosome"/>
</dbReference>
<evidence type="ECO:0000256" key="2">
    <source>
        <dbReference type="ARBA" id="ARBA00008017"/>
    </source>
</evidence>
<feature type="domain" description="Mechanosensitive ion channel MscS" evidence="9">
    <location>
        <begin position="460"/>
        <end position="525"/>
    </location>
</feature>
<gene>
    <name evidence="11" type="ORF">HW532_21435</name>
</gene>
<dbReference type="Gene3D" id="2.30.30.60">
    <property type="match status" value="1"/>
</dbReference>
<feature type="transmembrane region" description="Helical" evidence="8">
    <location>
        <begin position="298"/>
        <end position="318"/>
    </location>
</feature>
<keyword evidence="5 8" id="KW-1133">Transmembrane helix</keyword>
<evidence type="ECO:0000256" key="1">
    <source>
        <dbReference type="ARBA" id="ARBA00004651"/>
    </source>
</evidence>
<protein>
    <submittedName>
        <fullName evidence="11">Mechanosensitive ion channel family protein</fullName>
    </submittedName>
</protein>
<dbReference type="Gene3D" id="1.10.287.1260">
    <property type="match status" value="1"/>
</dbReference>
<dbReference type="Pfam" id="PF00924">
    <property type="entry name" value="MS_channel_2nd"/>
    <property type="match status" value="1"/>
</dbReference>
<dbReference type="PANTHER" id="PTHR30566">
    <property type="entry name" value="YNAI-RELATED MECHANOSENSITIVE ION CHANNEL"/>
    <property type="match status" value="1"/>
</dbReference>
<dbReference type="SUPFAM" id="SSF82861">
    <property type="entry name" value="Mechanosensitive channel protein MscS (YggB), transmembrane region"/>
    <property type="match status" value="1"/>
</dbReference>
<evidence type="ECO:0000259" key="10">
    <source>
        <dbReference type="Pfam" id="PF21082"/>
    </source>
</evidence>
<reference evidence="11 12" key="1">
    <citation type="submission" date="2020-06" db="EMBL/GenBank/DDBJ databases">
        <title>Genome sequence of 2 isolates from Red Sea Mangroves.</title>
        <authorList>
            <person name="Sefrji F."/>
            <person name="Michoud G."/>
            <person name="Merlino G."/>
            <person name="Daffonchio D."/>
        </authorList>
    </citation>
    <scope>NUCLEOTIDE SEQUENCE [LARGE SCALE GENOMIC DNA]</scope>
    <source>
        <strain evidence="11 12">R1DC25</strain>
    </source>
</reference>
<dbReference type="InterPro" id="IPR006685">
    <property type="entry name" value="MscS_channel_2nd"/>
</dbReference>
<feature type="transmembrane region" description="Helical" evidence="8">
    <location>
        <begin position="372"/>
        <end position="398"/>
    </location>
</feature>
<comment type="similarity">
    <text evidence="2">Belongs to the MscS (TC 1.A.23) family.</text>
</comment>
<dbReference type="SUPFAM" id="SSF50182">
    <property type="entry name" value="Sm-like ribonucleoproteins"/>
    <property type="match status" value="1"/>
</dbReference>
<dbReference type="PANTHER" id="PTHR30566:SF5">
    <property type="entry name" value="MECHANOSENSITIVE ION CHANNEL PROTEIN 1, MITOCHONDRIAL-RELATED"/>
    <property type="match status" value="1"/>
</dbReference>
<dbReference type="Pfam" id="PF21082">
    <property type="entry name" value="MS_channel_3rd"/>
    <property type="match status" value="1"/>
</dbReference>
<feature type="transmembrane region" description="Helical" evidence="8">
    <location>
        <begin position="436"/>
        <end position="458"/>
    </location>
</feature>
<dbReference type="InterPro" id="IPR010920">
    <property type="entry name" value="LSM_dom_sf"/>
</dbReference>
<evidence type="ECO:0000256" key="5">
    <source>
        <dbReference type="ARBA" id="ARBA00022989"/>
    </source>
</evidence>
<evidence type="ECO:0000259" key="9">
    <source>
        <dbReference type="Pfam" id="PF00924"/>
    </source>
</evidence>
<accession>A0A7S8HDU7</accession>
<dbReference type="EMBL" id="CP058214">
    <property type="protein sequence ID" value="QPC45031.1"/>
    <property type="molecule type" value="Genomic_DNA"/>
</dbReference>
<comment type="subcellular location">
    <subcellularLocation>
        <location evidence="1">Cell membrane</location>
        <topology evidence="1">Multi-pass membrane protein</topology>
    </subcellularLocation>
</comment>
<evidence type="ECO:0000256" key="4">
    <source>
        <dbReference type="ARBA" id="ARBA00022692"/>
    </source>
</evidence>
<keyword evidence="12" id="KW-1185">Reference proteome</keyword>
<dbReference type="AlphaFoldDB" id="A0A7S8HDU7"/>
<evidence type="ECO:0000313" key="11">
    <source>
        <dbReference type="EMBL" id="QPC45031.1"/>
    </source>
</evidence>
<dbReference type="InterPro" id="IPR011014">
    <property type="entry name" value="MscS_channel_TM-2"/>
</dbReference>
<evidence type="ECO:0000256" key="7">
    <source>
        <dbReference type="SAM" id="MobiDB-lite"/>
    </source>
</evidence>
<dbReference type="SUPFAM" id="SSF82689">
    <property type="entry name" value="Mechanosensitive channel protein MscS (YggB), C-terminal domain"/>
    <property type="match status" value="1"/>
</dbReference>
<dbReference type="GO" id="GO:0008381">
    <property type="term" value="F:mechanosensitive monoatomic ion channel activity"/>
    <property type="evidence" value="ECO:0007669"/>
    <property type="project" value="UniProtKB-ARBA"/>
</dbReference>
<feature type="compositionally biased region" description="Basic and acidic residues" evidence="7">
    <location>
        <begin position="575"/>
        <end position="595"/>
    </location>
</feature>
<dbReference type="Gene3D" id="3.30.70.100">
    <property type="match status" value="1"/>
</dbReference>
<evidence type="ECO:0000256" key="3">
    <source>
        <dbReference type="ARBA" id="ARBA00022475"/>
    </source>
</evidence>
<name>A0A7S8HDU7_9HYPH</name>
<organism evidence="11 12">
    <name type="scientific">Kaustia mangrovi</name>
    <dbReference type="NCBI Taxonomy" id="2593653"/>
    <lineage>
        <taxon>Bacteria</taxon>
        <taxon>Pseudomonadati</taxon>
        <taxon>Pseudomonadota</taxon>
        <taxon>Alphaproteobacteria</taxon>
        <taxon>Hyphomicrobiales</taxon>
        <taxon>Parvibaculaceae</taxon>
        <taxon>Kaustia</taxon>
    </lineage>
</organism>